<dbReference type="InterPro" id="IPR042100">
    <property type="entry name" value="Bug_dom1"/>
</dbReference>
<evidence type="ECO:0008006" key="5">
    <source>
        <dbReference type="Google" id="ProtNLM"/>
    </source>
</evidence>
<feature type="signal peptide" evidence="2">
    <location>
        <begin position="1"/>
        <end position="28"/>
    </location>
</feature>
<dbReference type="AlphaFoldDB" id="A0A193FS51"/>
<evidence type="ECO:0000313" key="4">
    <source>
        <dbReference type="Proteomes" id="UP000092213"/>
    </source>
</evidence>
<evidence type="ECO:0000256" key="1">
    <source>
        <dbReference type="ARBA" id="ARBA00006987"/>
    </source>
</evidence>
<organism evidence="3 4">
    <name type="scientific">Bordetella bronchialis</name>
    <dbReference type="NCBI Taxonomy" id="463025"/>
    <lineage>
        <taxon>Bacteria</taxon>
        <taxon>Pseudomonadati</taxon>
        <taxon>Pseudomonadota</taxon>
        <taxon>Betaproteobacteria</taxon>
        <taxon>Burkholderiales</taxon>
        <taxon>Alcaligenaceae</taxon>
        <taxon>Bordetella</taxon>
    </lineage>
</organism>
<dbReference type="EMBL" id="CP016171">
    <property type="protein sequence ID" value="ANN70460.1"/>
    <property type="molecule type" value="Genomic_DNA"/>
</dbReference>
<dbReference type="RefSeq" id="WP_066668070.1">
    <property type="nucleotide sequence ID" value="NZ_CP016171.1"/>
</dbReference>
<evidence type="ECO:0000313" key="3">
    <source>
        <dbReference type="EMBL" id="ANN70460.1"/>
    </source>
</evidence>
<accession>A0A193FS51</accession>
<comment type="similarity">
    <text evidence="1">Belongs to the UPF0065 (bug) family.</text>
</comment>
<dbReference type="InterPro" id="IPR005064">
    <property type="entry name" value="BUG"/>
</dbReference>
<reference evidence="3 4" key="1">
    <citation type="submission" date="2016-06" db="EMBL/GenBank/DDBJ databases">
        <title>Complete genome sequences of Bordetella bronchialis and Bordetella flabilis.</title>
        <authorList>
            <person name="LiPuma J.J."/>
            <person name="Spilker T."/>
        </authorList>
    </citation>
    <scope>NUCLEOTIDE SEQUENCE [LARGE SCALE GENOMIC DNA]</scope>
    <source>
        <strain evidence="3 4">AU17976</strain>
    </source>
</reference>
<dbReference type="PIRSF" id="PIRSF017082">
    <property type="entry name" value="YflP"/>
    <property type="match status" value="1"/>
</dbReference>
<proteinExistence type="inferred from homology"/>
<evidence type="ECO:0000256" key="2">
    <source>
        <dbReference type="SAM" id="SignalP"/>
    </source>
</evidence>
<feature type="chain" id="PRO_5008258317" description="ABC transporter substrate-binding protein" evidence="2">
    <location>
        <begin position="29"/>
        <end position="327"/>
    </location>
</feature>
<dbReference type="CDD" id="cd07012">
    <property type="entry name" value="PBP2_Bug_TTT"/>
    <property type="match status" value="1"/>
</dbReference>
<dbReference type="Gene3D" id="3.40.190.150">
    <property type="entry name" value="Bordetella uptake gene, domain 1"/>
    <property type="match status" value="1"/>
</dbReference>
<sequence>MILSLCRARSVGALFLAAAALAAPSAHADDTYPSKPISIIVGYSAGGANDLLARLVGEKMSALLKQPVIVENKPGAGSIIGANFVAKAKPDGYTLLMGASGPISFNPALYKKLPYDPQKDLTPVSLVGTFPLVLVTQKSNEETRSLPGLIAYAKAHPGKSNYSASSASFQLITELFKRRTGTQFEYIPYKSSYESVMAVSTGDATITLADSSPAMQGISGGRVLPLAVTSPRRIAFLPDTPTLKELGIDMNVELWSGIFVPAGTPAPVVQKLEATLKTVMDDADVRKRVEGMSITPVSSTSKAFAERIAEEIPLWKKVAEDAGIQPN</sequence>
<dbReference type="SUPFAM" id="SSF53850">
    <property type="entry name" value="Periplasmic binding protein-like II"/>
    <property type="match status" value="1"/>
</dbReference>
<keyword evidence="2" id="KW-0732">Signal</keyword>
<dbReference type="Proteomes" id="UP000092213">
    <property type="component" value="Chromosome"/>
</dbReference>
<dbReference type="STRING" id="463025.BAU08_03145"/>
<protein>
    <recommendedName>
        <fullName evidence="5">ABC transporter substrate-binding protein</fullName>
    </recommendedName>
</protein>
<dbReference type="Pfam" id="PF03401">
    <property type="entry name" value="TctC"/>
    <property type="match status" value="1"/>
</dbReference>
<dbReference type="PANTHER" id="PTHR42928:SF5">
    <property type="entry name" value="BLR1237 PROTEIN"/>
    <property type="match status" value="1"/>
</dbReference>
<dbReference type="PANTHER" id="PTHR42928">
    <property type="entry name" value="TRICARBOXYLATE-BINDING PROTEIN"/>
    <property type="match status" value="1"/>
</dbReference>
<dbReference type="Gene3D" id="3.40.190.10">
    <property type="entry name" value="Periplasmic binding protein-like II"/>
    <property type="match status" value="1"/>
</dbReference>
<gene>
    <name evidence="3" type="ORF">BAU08_03145</name>
</gene>
<name>A0A193FS51_9BORD</name>